<evidence type="ECO:0000313" key="2">
    <source>
        <dbReference type="Proteomes" id="UP000325787"/>
    </source>
</evidence>
<dbReference type="SUPFAM" id="SSF47413">
    <property type="entry name" value="lambda repressor-like DNA-binding domains"/>
    <property type="match status" value="1"/>
</dbReference>
<protein>
    <submittedName>
        <fullName evidence="1">XRE family transcriptional regulator</fullName>
    </submittedName>
</protein>
<sequence length="117" mass="13539">MITTNPHEEGFAVLAENRESRPEPISEVLPRLRRGHGLTQCELAARLLDASGNPSITREEVSRWERGKRIPGPYWRSWLCLVLDAPQHELERAAAFGRRLRRMRREASSPFNRNTPR</sequence>
<dbReference type="Gene3D" id="1.10.260.40">
    <property type="entry name" value="lambda repressor-like DNA-binding domains"/>
    <property type="match status" value="1"/>
</dbReference>
<name>A0A5Q0H3E8_SACSY</name>
<dbReference type="EMBL" id="CP034550">
    <property type="protein sequence ID" value="QFZ20242.1"/>
    <property type="molecule type" value="Genomic_DNA"/>
</dbReference>
<dbReference type="RefSeq" id="WP_084716968.1">
    <property type="nucleotide sequence ID" value="NZ_CP034550.1"/>
</dbReference>
<dbReference type="InterPro" id="IPR001387">
    <property type="entry name" value="Cro/C1-type_HTH"/>
</dbReference>
<dbReference type="CDD" id="cd00093">
    <property type="entry name" value="HTH_XRE"/>
    <property type="match status" value="1"/>
</dbReference>
<organism evidence="1 2">
    <name type="scientific">Saccharothrix syringae</name>
    <name type="common">Nocardiopsis syringae</name>
    <dbReference type="NCBI Taxonomy" id="103733"/>
    <lineage>
        <taxon>Bacteria</taxon>
        <taxon>Bacillati</taxon>
        <taxon>Actinomycetota</taxon>
        <taxon>Actinomycetes</taxon>
        <taxon>Pseudonocardiales</taxon>
        <taxon>Pseudonocardiaceae</taxon>
        <taxon>Saccharothrix</taxon>
    </lineage>
</organism>
<dbReference type="Proteomes" id="UP000325787">
    <property type="component" value="Chromosome"/>
</dbReference>
<dbReference type="AlphaFoldDB" id="A0A5Q0H3E8"/>
<accession>A0A5Q0H3E8</accession>
<reference evidence="2" key="1">
    <citation type="journal article" date="2021" name="Curr. Microbiol.">
        <title>Complete genome of nocamycin-producing strain Saccharothrix syringae NRRL B-16468 reveals the biosynthetic potential for secondary metabolites.</title>
        <authorList>
            <person name="Mo X."/>
            <person name="Yang S."/>
        </authorList>
    </citation>
    <scope>NUCLEOTIDE SEQUENCE [LARGE SCALE GENOMIC DNA]</scope>
    <source>
        <strain evidence="2">ATCC 51364 / DSM 43886 / JCM 6844 / KCTC 9398 / NBRC 14523 / NRRL B-16468 / INA 2240</strain>
    </source>
</reference>
<dbReference type="KEGG" id="ssyi:EKG83_25030"/>
<dbReference type="InterPro" id="IPR010982">
    <property type="entry name" value="Lambda_DNA-bd_dom_sf"/>
</dbReference>
<evidence type="ECO:0000313" key="1">
    <source>
        <dbReference type="EMBL" id="QFZ20242.1"/>
    </source>
</evidence>
<dbReference type="GO" id="GO:0003677">
    <property type="term" value="F:DNA binding"/>
    <property type="evidence" value="ECO:0007669"/>
    <property type="project" value="InterPro"/>
</dbReference>
<dbReference type="OrthoDB" id="3213425at2"/>
<proteinExistence type="predicted"/>
<gene>
    <name evidence="1" type="ORF">EKG83_25030</name>
</gene>
<keyword evidence="2" id="KW-1185">Reference proteome</keyword>